<keyword evidence="5" id="KW-1185">Reference proteome</keyword>
<dbReference type="AlphaFoldDB" id="A0A926IF90"/>
<dbReference type="EMBL" id="JACRTG010000018">
    <property type="protein sequence ID" value="MBC8588237.1"/>
    <property type="molecule type" value="Genomic_DNA"/>
</dbReference>
<dbReference type="SUPFAM" id="SSF53067">
    <property type="entry name" value="Actin-like ATPase domain"/>
    <property type="match status" value="1"/>
</dbReference>
<dbReference type="PANTHER" id="PTHR11365">
    <property type="entry name" value="5-OXOPROLINASE RELATED"/>
    <property type="match status" value="1"/>
</dbReference>
<dbReference type="InterPro" id="IPR049517">
    <property type="entry name" value="ACX-like_C"/>
</dbReference>
<evidence type="ECO:0000313" key="5">
    <source>
        <dbReference type="Proteomes" id="UP000601171"/>
    </source>
</evidence>
<protein>
    <submittedName>
        <fullName evidence="4">Hydantoinase/oxoprolinase family protein</fullName>
    </submittedName>
</protein>
<organism evidence="4 5">
    <name type="scientific">Paratissierella segnis</name>
    <dbReference type="NCBI Taxonomy" id="2763679"/>
    <lineage>
        <taxon>Bacteria</taxon>
        <taxon>Bacillati</taxon>
        <taxon>Bacillota</taxon>
        <taxon>Tissierellia</taxon>
        <taxon>Tissierellales</taxon>
        <taxon>Tissierellaceae</taxon>
        <taxon>Paratissierella</taxon>
    </lineage>
</organism>
<evidence type="ECO:0000313" key="4">
    <source>
        <dbReference type="EMBL" id="MBC8588237.1"/>
    </source>
</evidence>
<dbReference type="InterPro" id="IPR043129">
    <property type="entry name" value="ATPase_NBD"/>
</dbReference>
<dbReference type="GO" id="GO:0005829">
    <property type="term" value="C:cytosol"/>
    <property type="evidence" value="ECO:0007669"/>
    <property type="project" value="TreeGrafter"/>
</dbReference>
<evidence type="ECO:0000259" key="3">
    <source>
        <dbReference type="Pfam" id="PF19278"/>
    </source>
</evidence>
<name>A0A926IF90_9FIRM</name>
<feature type="domain" description="Hydantoinase/oxoprolinase N-terminal" evidence="2">
    <location>
        <begin position="5"/>
        <end position="182"/>
    </location>
</feature>
<dbReference type="Pfam" id="PF05378">
    <property type="entry name" value="Hydant_A_N"/>
    <property type="match status" value="1"/>
</dbReference>
<comment type="caution">
    <text evidence="4">The sequence shown here is derived from an EMBL/GenBank/DDBJ whole genome shotgun (WGS) entry which is preliminary data.</text>
</comment>
<accession>A0A926IF90</accession>
<feature type="domain" description="Acetophenone carboxylase-like C-terminal" evidence="3">
    <location>
        <begin position="503"/>
        <end position="675"/>
    </location>
</feature>
<dbReference type="Proteomes" id="UP000601171">
    <property type="component" value="Unassembled WGS sequence"/>
</dbReference>
<evidence type="ECO:0000259" key="1">
    <source>
        <dbReference type="Pfam" id="PF01968"/>
    </source>
</evidence>
<dbReference type="InterPro" id="IPR008040">
    <property type="entry name" value="Hydant_A_N"/>
</dbReference>
<sequence>MGYMIGVDVGGTFTDFTVFSTKDKRLIHYKQSSTPEDPSKSIVSGIKNILEKENINPKEVFYLAHGTTVATNALIEKKGARIGLITTMGFKDLMEIGNQKRPSLYDLLKQKPESLIPSGLKCEVEERIMHDGTIKKPLDEDMVREVVLFLKKQGVKGIAVCTLFSFINPIHEMKIKKIIEEIDPELYVTASHDLVREFREFPRMSTTVLNTYLGPVMKGYVNNFQNSIKEAGIDVMPYVTQSNGSIISISETIDSPIKTALSGPSAGVVGASYLGKLLGIDKIITFDMGGTSADISLIENGQLKVSHDRYVEGYPARIPMIDIVAVGAGGGSIAYIDEGGALKVGPSSAGADPGPACYKRGGENPTVTDANIVLGKLNQKKILGGRMEVDLQLAKEAIKKEITNKSTLDIEDSAAGIISVVNSNMIRAIRVVSVEKGYDAREFTLMAFGGAGPLHACEIAKGLGINKVLLPHSPGTLCSLGLLMADTRFDFSLSKIMLADDENIDEVNSIFCALTKDGNDMLCNESIPNENREFEYVIDCRYERQNYEIPIRISSGHLDSESINKLKERFHDEHNRLYGYSDINKNIQMVNYRLGAIGIIDKPNLEPLPLDANSLSPKAIENRQVRFEGCKKYVDTAIYSRDDIPVGCKLYGPAIIEQMDSTSIIPPGWMAYNDPYLNLIVTFEGVEGVEENE</sequence>
<evidence type="ECO:0000259" key="2">
    <source>
        <dbReference type="Pfam" id="PF05378"/>
    </source>
</evidence>
<dbReference type="RefSeq" id="WP_262429686.1">
    <property type="nucleotide sequence ID" value="NZ_JACRTG010000018.1"/>
</dbReference>
<dbReference type="GO" id="GO:0017168">
    <property type="term" value="F:5-oxoprolinase (ATP-hydrolyzing) activity"/>
    <property type="evidence" value="ECO:0007669"/>
    <property type="project" value="TreeGrafter"/>
</dbReference>
<feature type="domain" description="Hydantoinase A/oxoprolinase" evidence="1">
    <location>
        <begin position="203"/>
        <end position="489"/>
    </location>
</feature>
<proteinExistence type="predicted"/>
<gene>
    <name evidence="4" type="ORF">H8707_08285</name>
</gene>
<dbReference type="InterPro" id="IPR045079">
    <property type="entry name" value="Oxoprolinase-like"/>
</dbReference>
<dbReference type="Pfam" id="PF19278">
    <property type="entry name" value="Hydant_A_C"/>
    <property type="match status" value="1"/>
</dbReference>
<dbReference type="PANTHER" id="PTHR11365:SF23">
    <property type="entry name" value="HYPOTHETICAL 5-OXOPROLINASE (EUROFUNG)-RELATED"/>
    <property type="match status" value="1"/>
</dbReference>
<dbReference type="InterPro" id="IPR002821">
    <property type="entry name" value="Hydantoinase_A"/>
</dbReference>
<reference evidence="4" key="1">
    <citation type="submission" date="2020-08" db="EMBL/GenBank/DDBJ databases">
        <title>Genome public.</title>
        <authorList>
            <person name="Liu C."/>
            <person name="Sun Q."/>
        </authorList>
    </citation>
    <scope>NUCLEOTIDE SEQUENCE</scope>
    <source>
        <strain evidence="4">BX21</strain>
    </source>
</reference>
<dbReference type="GO" id="GO:0006749">
    <property type="term" value="P:glutathione metabolic process"/>
    <property type="evidence" value="ECO:0007669"/>
    <property type="project" value="TreeGrafter"/>
</dbReference>
<dbReference type="Pfam" id="PF01968">
    <property type="entry name" value="Hydantoinase_A"/>
    <property type="match status" value="1"/>
</dbReference>